<evidence type="ECO:0000256" key="12">
    <source>
        <dbReference type="SAM" id="Phobius"/>
    </source>
</evidence>
<evidence type="ECO:0000259" key="13">
    <source>
        <dbReference type="Pfam" id="PF00892"/>
    </source>
</evidence>
<keyword evidence="9 12" id="KW-1133">Transmembrane helix</keyword>
<keyword evidence="15" id="KW-1185">Reference proteome</keyword>
<dbReference type="OrthoDB" id="513492at2"/>
<proteinExistence type="inferred from homology"/>
<keyword evidence="3" id="KW-1003">Cell membrane</keyword>
<evidence type="ECO:0000256" key="4">
    <source>
        <dbReference type="ARBA" id="ARBA00022516"/>
    </source>
</evidence>
<comment type="similarity">
    <text evidence="2">Belongs to the EamA transporter family.</text>
</comment>
<keyword evidence="10" id="KW-0443">Lipid metabolism</keyword>
<feature type="transmembrane region" description="Helical" evidence="12">
    <location>
        <begin position="95"/>
        <end position="111"/>
    </location>
</feature>
<dbReference type="InterPro" id="IPR037185">
    <property type="entry name" value="EmrE-like"/>
</dbReference>
<dbReference type="PANTHER" id="PTHR30561">
    <property type="entry name" value="SMR FAMILY PROTON-DEPENDENT DRUG EFFLUX TRANSPORTER SUGE"/>
    <property type="match status" value="1"/>
</dbReference>
<evidence type="ECO:0000313" key="14">
    <source>
        <dbReference type="EMBL" id="RDV84501.1"/>
    </source>
</evidence>
<dbReference type="SUPFAM" id="SSF103481">
    <property type="entry name" value="Multidrug resistance efflux transporter EmrE"/>
    <property type="match status" value="1"/>
</dbReference>
<dbReference type="GO" id="GO:0005886">
    <property type="term" value="C:plasma membrane"/>
    <property type="evidence" value="ECO:0007669"/>
    <property type="project" value="UniProtKB-SubCell"/>
</dbReference>
<keyword evidence="8" id="KW-0448">Lipopolysaccharide biosynthesis</keyword>
<keyword evidence="7 12" id="KW-0812">Transmembrane</keyword>
<evidence type="ECO:0000256" key="8">
    <source>
        <dbReference type="ARBA" id="ARBA00022985"/>
    </source>
</evidence>
<dbReference type="AlphaFoldDB" id="A0A3D8P7L8"/>
<comment type="subcellular location">
    <subcellularLocation>
        <location evidence="1">Cell membrane</location>
        <topology evidence="1">Multi-pass membrane protein</topology>
    </subcellularLocation>
</comment>
<evidence type="ECO:0000256" key="11">
    <source>
        <dbReference type="ARBA" id="ARBA00023136"/>
    </source>
</evidence>
<dbReference type="Pfam" id="PF00892">
    <property type="entry name" value="EamA"/>
    <property type="match status" value="1"/>
</dbReference>
<evidence type="ECO:0000256" key="10">
    <source>
        <dbReference type="ARBA" id="ARBA00023098"/>
    </source>
</evidence>
<evidence type="ECO:0000256" key="2">
    <source>
        <dbReference type="ARBA" id="ARBA00007362"/>
    </source>
</evidence>
<dbReference type="GO" id="GO:0022857">
    <property type="term" value="F:transmembrane transporter activity"/>
    <property type="evidence" value="ECO:0007669"/>
    <property type="project" value="InterPro"/>
</dbReference>
<evidence type="ECO:0000256" key="1">
    <source>
        <dbReference type="ARBA" id="ARBA00004651"/>
    </source>
</evidence>
<dbReference type="Proteomes" id="UP000256329">
    <property type="component" value="Unassembled WGS sequence"/>
</dbReference>
<keyword evidence="4" id="KW-0444">Lipid biosynthesis</keyword>
<evidence type="ECO:0000256" key="3">
    <source>
        <dbReference type="ARBA" id="ARBA00022475"/>
    </source>
</evidence>
<evidence type="ECO:0000256" key="5">
    <source>
        <dbReference type="ARBA" id="ARBA00022519"/>
    </source>
</evidence>
<feature type="domain" description="EamA" evidence="13">
    <location>
        <begin position="21"/>
        <end position="111"/>
    </location>
</feature>
<keyword evidence="6" id="KW-0441">Lipid A biosynthesis</keyword>
<comment type="caution">
    <text evidence="14">The sequence shown here is derived from an EMBL/GenBank/DDBJ whole genome shotgun (WGS) entry which is preliminary data.</text>
</comment>
<feature type="transmembrane region" description="Helical" evidence="12">
    <location>
        <begin position="43"/>
        <end position="62"/>
    </location>
</feature>
<evidence type="ECO:0000256" key="7">
    <source>
        <dbReference type="ARBA" id="ARBA00022692"/>
    </source>
</evidence>
<protein>
    <recommendedName>
        <fullName evidence="13">EamA domain-containing protein</fullName>
    </recommendedName>
</protein>
<name>A0A3D8P7L8_9THEO</name>
<feature type="transmembrane region" description="Helical" evidence="12">
    <location>
        <begin position="69"/>
        <end position="89"/>
    </location>
</feature>
<dbReference type="PANTHER" id="PTHR30561:SF9">
    <property type="entry name" value="4-AMINO-4-DEOXY-L-ARABINOSE-PHOSPHOUNDECAPRENOL FLIPPASE SUBUNIT ARNF-RELATED"/>
    <property type="match status" value="1"/>
</dbReference>
<accession>A0A3D8P7L8</accession>
<sequence length="112" mass="12554">MTFKDLLLILLNACLLVAGQIFWKVGVQRSGLNWVKLFLDVRVWVGFLAFALATLIWFRVLAKVPLSRALPVQSVAYVLGVLAGCLFFHESFSWERWLGVAFIVGGICLVAR</sequence>
<evidence type="ECO:0000256" key="9">
    <source>
        <dbReference type="ARBA" id="ARBA00022989"/>
    </source>
</evidence>
<organism evidence="14 15">
    <name type="scientific">Ammonifex thiophilus</name>
    <dbReference type="NCBI Taxonomy" id="444093"/>
    <lineage>
        <taxon>Bacteria</taxon>
        <taxon>Bacillati</taxon>
        <taxon>Bacillota</taxon>
        <taxon>Clostridia</taxon>
        <taxon>Thermoanaerobacterales</taxon>
        <taxon>Thermoanaerobacteraceae</taxon>
        <taxon>Ammonifex</taxon>
    </lineage>
</organism>
<gene>
    <name evidence="14" type="ORF">DXX99_00120</name>
</gene>
<dbReference type="InterPro" id="IPR000620">
    <property type="entry name" value="EamA_dom"/>
</dbReference>
<evidence type="ECO:0000313" key="15">
    <source>
        <dbReference type="Proteomes" id="UP000256329"/>
    </source>
</evidence>
<keyword evidence="11 12" id="KW-0472">Membrane</keyword>
<keyword evidence="5" id="KW-0997">Cell inner membrane</keyword>
<reference evidence="14 15" key="1">
    <citation type="submission" date="2018-08" db="EMBL/GenBank/DDBJ databases">
        <title>Form III RuBisCO-mediated autotrophy in Thermodesulfobium bacteria.</title>
        <authorList>
            <person name="Toshchakov S.V."/>
            <person name="Kublanov I.V."/>
            <person name="Frolov E."/>
            <person name="Bonch-Osmolovskaya E.A."/>
            <person name="Tourova T.P."/>
            <person name="Chernych N.A."/>
            <person name="Lebedinsky A.V."/>
        </authorList>
    </citation>
    <scope>NUCLEOTIDE SEQUENCE [LARGE SCALE GENOMIC DNA]</scope>
    <source>
        <strain evidence="14 15">SR</strain>
    </source>
</reference>
<dbReference type="EMBL" id="QSLN01000001">
    <property type="protein sequence ID" value="RDV84501.1"/>
    <property type="molecule type" value="Genomic_DNA"/>
</dbReference>
<dbReference type="RefSeq" id="WP_115791499.1">
    <property type="nucleotide sequence ID" value="NZ_QSLN01000001.1"/>
</dbReference>
<dbReference type="InterPro" id="IPR000390">
    <property type="entry name" value="Small_drug/metabolite_transptr"/>
</dbReference>
<dbReference type="GO" id="GO:0009103">
    <property type="term" value="P:lipopolysaccharide biosynthetic process"/>
    <property type="evidence" value="ECO:0007669"/>
    <property type="project" value="UniProtKB-KW"/>
</dbReference>
<evidence type="ECO:0000256" key="6">
    <source>
        <dbReference type="ARBA" id="ARBA00022556"/>
    </source>
</evidence>
<dbReference type="Gene3D" id="1.10.3730.20">
    <property type="match status" value="1"/>
</dbReference>